<reference evidence="9" key="1">
    <citation type="submission" date="2025-08" db="UniProtKB">
        <authorList>
            <consortium name="RefSeq"/>
        </authorList>
    </citation>
    <scope>IDENTIFICATION</scope>
    <source>
        <tissue evidence="9">Leaves</tissue>
    </source>
</reference>
<comment type="similarity">
    <text evidence="6">Belongs to the PRP39 family.</text>
</comment>
<dbReference type="Gene3D" id="1.25.40.10">
    <property type="entry name" value="Tetratricopeptide repeat domain"/>
    <property type="match status" value="2"/>
</dbReference>
<dbReference type="PANTHER" id="PTHR17204">
    <property type="entry name" value="PRE-MRNA PROCESSING PROTEIN PRP39-RELATED"/>
    <property type="match status" value="1"/>
</dbReference>
<evidence type="ECO:0000256" key="2">
    <source>
        <dbReference type="ARBA" id="ARBA00022664"/>
    </source>
</evidence>
<dbReference type="FunFam" id="1.25.40.10:FF:000064">
    <property type="entry name" value="Putative pre-mrna-processing factor 39"/>
    <property type="match status" value="1"/>
</dbReference>
<dbReference type="RefSeq" id="XP_035543977.1">
    <property type="nucleotide sequence ID" value="XM_035688084.1"/>
</dbReference>
<dbReference type="InParanoid" id="A0A6P9EMY2"/>
<dbReference type="GO" id="GO:0005685">
    <property type="term" value="C:U1 snRNP"/>
    <property type="evidence" value="ECO:0000318"/>
    <property type="project" value="GO_Central"/>
</dbReference>
<feature type="compositionally biased region" description="Basic and acidic residues" evidence="7">
    <location>
        <begin position="553"/>
        <end position="563"/>
    </location>
</feature>
<dbReference type="OrthoDB" id="10265668at2759"/>
<dbReference type="GeneID" id="108998032"/>
<feature type="region of interest" description="Disordered" evidence="7">
    <location>
        <begin position="1058"/>
        <end position="1086"/>
    </location>
</feature>
<dbReference type="Pfam" id="PF23241">
    <property type="entry name" value="HAT_PRP39_C"/>
    <property type="match status" value="1"/>
</dbReference>
<evidence type="ECO:0000256" key="3">
    <source>
        <dbReference type="ARBA" id="ARBA00022737"/>
    </source>
</evidence>
<dbReference type="InterPro" id="IPR003107">
    <property type="entry name" value="HAT"/>
</dbReference>
<feature type="compositionally biased region" description="Low complexity" evidence="7">
    <location>
        <begin position="903"/>
        <end position="920"/>
    </location>
</feature>
<name>A0A6P9EMY2_JUGRE</name>
<gene>
    <name evidence="9" type="primary">LOC108998032</name>
</gene>
<keyword evidence="8" id="KW-1185">Reference proteome</keyword>
<dbReference type="Pfam" id="PF23240">
    <property type="entry name" value="HAT_PRP39_N"/>
    <property type="match status" value="1"/>
</dbReference>
<feature type="region of interest" description="Disordered" evidence="7">
    <location>
        <begin position="783"/>
        <end position="826"/>
    </location>
</feature>
<dbReference type="SUPFAM" id="SSF48452">
    <property type="entry name" value="TPR-like"/>
    <property type="match status" value="1"/>
</dbReference>
<dbReference type="SMART" id="SM00386">
    <property type="entry name" value="HAT"/>
    <property type="match status" value="5"/>
</dbReference>
<keyword evidence="2" id="KW-0507">mRNA processing</keyword>
<dbReference type="GO" id="GO:0000243">
    <property type="term" value="C:commitment complex"/>
    <property type="evidence" value="ECO:0000318"/>
    <property type="project" value="GO_Central"/>
</dbReference>
<dbReference type="Proteomes" id="UP000235220">
    <property type="component" value="Chromosome 3"/>
</dbReference>
<dbReference type="GO" id="GO:0000395">
    <property type="term" value="P:mRNA 5'-splice site recognition"/>
    <property type="evidence" value="ECO:0000318"/>
    <property type="project" value="GO_Central"/>
</dbReference>
<sequence length="1086" mass="124746">MDSESPVGFDELKLDELITKGSLDFDEWASLISHIEKSYPDDIEKICSVYDSFLSEFPLCYGYWRKYADHKTRLCTIDKVVEIFERAVQSATYSVGIWVDYCSFSMSAFEDPSDIRRLFQRGISFVGKDYLCHALWDKYIQFEFSQQQWSSLAHICIQALWFPTKRLNHYYDRFKKLVASWEEKMEFPSISAAEESLAEPVLDSKVPIWFKNEEISRIIKDLLDPTAGFARSKALQKYLLMGELFYKEACQLNEKICCFEANIRRSYFHVKPLDSSQLENWHHYLDFVEMQGDFDWAVKLYERCLIPCANYPEFWMRYVEFMETKGGREIANHAMDRATLNFLKRVPVIHLFNSRFKEQIGDTAGARASLQQCESESASNFVENVKLKANMEKRMGNFNAASNVYKEAIEMAATKKMLHTLPILYVHFSRHVYVRTGSADAARDVLVDGVKHVPHCKLLIEELINFTMMHEGPKHRNVVESVIADAISSGPSVSQGLNAKDAEDISSLYLEFVDHCGTIHDLRRAWNRHIRLFPHSLRIAPYRHPATGTKTLEPAKEGREETSVAKSCQPSGDSCSNLLIQLSLQEKKLSPSGNRDNTQCDHSPTKVVEQKLPSLENDDNQFELATICQHLSAESDSNVQEIVKQPSPVVLECTRDDTAEPNVPPGDVAQGELVSPEIPDQHRRDTPEVSKQHREYAYNSNASSVGLISHISFETECVQDSHEYLREYDVQEQCGHESEQDLKQPLLENLSLVTQKDRSPVSGPSTSLRCEASQETCVLHGSLPENSCSTSPDGSLYSPFGSQASARSEMEAVNPSSSSNQQNLTPTQALKQPQVPANIGANWRQNNNTDRVHRHSKFGVRGHSQRKLHQKRQNSPQQYPRAEMDAQTPTSQGYSNQPLPSHNAQVQQSSEAQNQYQAAAAHANLTTHTWPMQNVLQQNFATASESQLPAPHVASQTSQYPMQNSQEYNQAWQYYYYQQHQFLLQQQQQQQPNQQLMQQQYQQQLQLQQHYQQQQPSQQQQLQQLQQQQLQYNQQQQFQMQHQQFLPQQQQHQLYLQQQPQPLQQQQQELEQKEHQQQSTPSEVEA</sequence>
<keyword evidence="3" id="KW-0677">Repeat</keyword>
<feature type="region of interest" description="Disordered" evidence="7">
    <location>
        <begin position="858"/>
        <end position="920"/>
    </location>
</feature>
<evidence type="ECO:0000256" key="5">
    <source>
        <dbReference type="ARBA" id="ARBA00023242"/>
    </source>
</evidence>
<feature type="compositionally biased region" description="Polar residues" evidence="7">
    <location>
        <begin position="784"/>
        <end position="793"/>
    </location>
</feature>
<evidence type="ECO:0000256" key="4">
    <source>
        <dbReference type="ARBA" id="ARBA00023187"/>
    </source>
</evidence>
<feature type="compositionally biased region" description="Low complexity" evidence="7">
    <location>
        <begin position="1058"/>
        <end position="1069"/>
    </location>
</feature>
<evidence type="ECO:0000313" key="8">
    <source>
        <dbReference type="Proteomes" id="UP000235220"/>
    </source>
</evidence>
<feature type="compositionally biased region" description="Polar residues" evidence="7">
    <location>
        <begin position="814"/>
        <end position="826"/>
    </location>
</feature>
<dbReference type="GO" id="GO:0071004">
    <property type="term" value="C:U2-type prespliceosome"/>
    <property type="evidence" value="ECO:0000318"/>
    <property type="project" value="GO_Central"/>
</dbReference>
<feature type="compositionally biased region" description="Basic residues" evidence="7">
    <location>
        <begin position="858"/>
        <end position="872"/>
    </location>
</feature>
<protein>
    <submittedName>
        <fullName evidence="9">Uncharacterized protein LOC108998032</fullName>
    </submittedName>
</protein>
<comment type="subcellular location">
    <subcellularLocation>
        <location evidence="1">Nucleus</location>
    </subcellularLocation>
</comment>
<feature type="region of interest" description="Disordered" evidence="7">
    <location>
        <begin position="546"/>
        <end position="572"/>
    </location>
</feature>
<accession>A0A6P9EMY2</accession>
<evidence type="ECO:0000256" key="7">
    <source>
        <dbReference type="SAM" id="MobiDB-lite"/>
    </source>
</evidence>
<dbReference type="AlphaFoldDB" id="A0A6P9EMY2"/>
<dbReference type="PANTHER" id="PTHR17204:SF26">
    <property type="entry name" value="PRE-MRNA-PROCESSING FACTOR 39-2"/>
    <property type="match status" value="1"/>
</dbReference>
<evidence type="ECO:0000313" key="9">
    <source>
        <dbReference type="RefSeq" id="XP_035543977.1"/>
    </source>
</evidence>
<evidence type="ECO:0000256" key="6">
    <source>
        <dbReference type="ARBA" id="ARBA00038019"/>
    </source>
</evidence>
<organism evidence="8 9">
    <name type="scientific">Juglans regia</name>
    <name type="common">English walnut</name>
    <dbReference type="NCBI Taxonomy" id="51240"/>
    <lineage>
        <taxon>Eukaryota</taxon>
        <taxon>Viridiplantae</taxon>
        <taxon>Streptophyta</taxon>
        <taxon>Embryophyta</taxon>
        <taxon>Tracheophyta</taxon>
        <taxon>Spermatophyta</taxon>
        <taxon>Magnoliopsida</taxon>
        <taxon>eudicotyledons</taxon>
        <taxon>Gunneridae</taxon>
        <taxon>Pentapetalae</taxon>
        <taxon>rosids</taxon>
        <taxon>fabids</taxon>
        <taxon>Fagales</taxon>
        <taxon>Juglandaceae</taxon>
        <taxon>Juglans</taxon>
    </lineage>
</organism>
<proteinExistence type="inferred from homology"/>
<dbReference type="InterPro" id="IPR059164">
    <property type="entry name" value="HAT_PRP39_C"/>
</dbReference>
<feature type="compositionally biased region" description="Polar residues" evidence="7">
    <location>
        <begin position="887"/>
        <end position="902"/>
    </location>
</feature>
<dbReference type="FunFam" id="1.25.40.10:FF:000159">
    <property type="entry name" value="Tetratricopeptide repeat (TPR)-like superfamily protein"/>
    <property type="match status" value="1"/>
</dbReference>
<keyword evidence="5" id="KW-0539">Nucleus</keyword>
<keyword evidence="4" id="KW-0508">mRNA splicing</keyword>
<dbReference type="FunCoup" id="A0A6P9EMY2">
    <property type="interactions" value="3687"/>
</dbReference>
<dbReference type="InterPro" id="IPR011990">
    <property type="entry name" value="TPR-like_helical_dom_sf"/>
</dbReference>
<evidence type="ECO:0000256" key="1">
    <source>
        <dbReference type="ARBA" id="ARBA00004123"/>
    </source>
</evidence>
<dbReference type="KEGG" id="jre:108998032"/>